<reference evidence="2" key="1">
    <citation type="submission" date="2010-05" db="EMBL/GenBank/DDBJ databases">
        <title>The Genome Sequence of Magnaporthe poae strain ATCC 64411.</title>
        <authorList>
            <consortium name="The Broad Institute Genome Sequencing Platform"/>
            <consortium name="Broad Institute Genome Sequencing Center for Infectious Disease"/>
            <person name="Ma L.-J."/>
            <person name="Dead R."/>
            <person name="Young S."/>
            <person name="Zeng Q."/>
            <person name="Koehrsen M."/>
            <person name="Alvarado L."/>
            <person name="Berlin A."/>
            <person name="Chapman S.B."/>
            <person name="Chen Z."/>
            <person name="Freedman E."/>
            <person name="Gellesch M."/>
            <person name="Goldberg J."/>
            <person name="Griggs A."/>
            <person name="Gujja S."/>
            <person name="Heilman E.R."/>
            <person name="Heiman D."/>
            <person name="Hepburn T."/>
            <person name="Howarth C."/>
            <person name="Jen D."/>
            <person name="Larson L."/>
            <person name="Mehta T."/>
            <person name="Neiman D."/>
            <person name="Pearson M."/>
            <person name="Roberts A."/>
            <person name="Saif S."/>
            <person name="Shea T."/>
            <person name="Shenoy N."/>
            <person name="Sisk P."/>
            <person name="Stolte C."/>
            <person name="Sykes S."/>
            <person name="Walk T."/>
            <person name="White J."/>
            <person name="Yandava C."/>
            <person name="Haas B."/>
            <person name="Nusbaum C."/>
            <person name="Birren B."/>
        </authorList>
    </citation>
    <scope>NUCLEOTIDE SEQUENCE</scope>
    <source>
        <strain evidence="2">ATCC 64411</strain>
    </source>
</reference>
<dbReference type="EMBL" id="ADBL01000514">
    <property type="status" value="NOT_ANNOTATED_CDS"/>
    <property type="molecule type" value="Genomic_DNA"/>
</dbReference>
<evidence type="ECO:0000313" key="2">
    <source>
        <dbReference type="EMBL" id="KLU82966.1"/>
    </source>
</evidence>
<protein>
    <submittedName>
        <fullName evidence="2 3">Uncharacterized protein</fullName>
    </submittedName>
</protein>
<name>A0A0C4DQ95_MAGP6</name>
<proteinExistence type="predicted"/>
<reference evidence="3" key="5">
    <citation type="submission" date="2015-06" db="UniProtKB">
        <authorList>
            <consortium name="EnsemblFungi"/>
        </authorList>
    </citation>
    <scope>IDENTIFICATION</scope>
    <source>
        <strain evidence="3">ATCC 64411</strain>
    </source>
</reference>
<feature type="region of interest" description="Disordered" evidence="1">
    <location>
        <begin position="36"/>
        <end position="57"/>
    </location>
</feature>
<evidence type="ECO:0000256" key="1">
    <source>
        <dbReference type="SAM" id="MobiDB-lite"/>
    </source>
</evidence>
<accession>A0A0C4DQ95</accession>
<reference evidence="4" key="2">
    <citation type="submission" date="2010-05" db="EMBL/GenBank/DDBJ databases">
        <title>The genome sequence of Magnaporthe poae strain ATCC 64411.</title>
        <authorList>
            <person name="Ma L.-J."/>
            <person name="Dead R."/>
            <person name="Young S."/>
            <person name="Zeng Q."/>
            <person name="Koehrsen M."/>
            <person name="Alvarado L."/>
            <person name="Berlin A."/>
            <person name="Chapman S.B."/>
            <person name="Chen Z."/>
            <person name="Freedman E."/>
            <person name="Gellesch M."/>
            <person name="Goldberg J."/>
            <person name="Griggs A."/>
            <person name="Gujja S."/>
            <person name="Heilman E.R."/>
            <person name="Heiman D."/>
            <person name="Hepburn T."/>
            <person name="Howarth C."/>
            <person name="Jen D."/>
            <person name="Larson L."/>
            <person name="Mehta T."/>
            <person name="Neiman D."/>
            <person name="Pearson M."/>
            <person name="Roberts A."/>
            <person name="Saif S."/>
            <person name="Shea T."/>
            <person name="Shenoy N."/>
            <person name="Sisk P."/>
            <person name="Stolte C."/>
            <person name="Sykes S."/>
            <person name="Walk T."/>
            <person name="White J."/>
            <person name="Yandava C."/>
            <person name="Haas B."/>
            <person name="Nusbaum C."/>
            <person name="Birren B."/>
        </authorList>
    </citation>
    <scope>NUCLEOTIDE SEQUENCE [LARGE SCALE GENOMIC DNA]</scope>
    <source>
        <strain evidence="4">ATCC 64411 / 73-15</strain>
    </source>
</reference>
<reference evidence="3" key="4">
    <citation type="journal article" date="2015" name="G3 (Bethesda)">
        <title>Genome sequences of three phytopathogenic species of the Magnaporthaceae family of fungi.</title>
        <authorList>
            <person name="Okagaki L.H."/>
            <person name="Nunes C.C."/>
            <person name="Sailsbery J."/>
            <person name="Clay B."/>
            <person name="Brown D."/>
            <person name="John T."/>
            <person name="Oh Y."/>
            <person name="Young N."/>
            <person name="Fitzgerald M."/>
            <person name="Haas B.J."/>
            <person name="Zeng Q."/>
            <person name="Young S."/>
            <person name="Adiconis X."/>
            <person name="Fan L."/>
            <person name="Levin J.Z."/>
            <person name="Mitchell T.K."/>
            <person name="Okubara P.A."/>
            <person name="Farman M.L."/>
            <person name="Kohn L.M."/>
            <person name="Birren B."/>
            <person name="Ma L.-J."/>
            <person name="Dean R.A."/>
        </authorList>
    </citation>
    <scope>NUCLEOTIDE SEQUENCE</scope>
    <source>
        <strain evidence="3">ATCC 64411 / 73-15</strain>
    </source>
</reference>
<dbReference type="VEuPathDB" id="FungiDB:MAPG_02033"/>
<dbReference type="AlphaFoldDB" id="A0A0C4DQ95"/>
<reference evidence="2" key="3">
    <citation type="submission" date="2011-03" db="EMBL/GenBank/DDBJ databases">
        <title>Annotation of Magnaporthe poae ATCC 64411.</title>
        <authorList>
            <person name="Ma L.-J."/>
            <person name="Dead R."/>
            <person name="Young S.K."/>
            <person name="Zeng Q."/>
            <person name="Gargeya S."/>
            <person name="Fitzgerald M."/>
            <person name="Haas B."/>
            <person name="Abouelleil A."/>
            <person name="Alvarado L."/>
            <person name="Arachchi H.M."/>
            <person name="Berlin A."/>
            <person name="Brown A."/>
            <person name="Chapman S.B."/>
            <person name="Chen Z."/>
            <person name="Dunbar C."/>
            <person name="Freedman E."/>
            <person name="Gearin G."/>
            <person name="Gellesch M."/>
            <person name="Goldberg J."/>
            <person name="Griggs A."/>
            <person name="Gujja S."/>
            <person name="Heiman D."/>
            <person name="Howarth C."/>
            <person name="Larson L."/>
            <person name="Lui A."/>
            <person name="MacDonald P.J.P."/>
            <person name="Mehta T."/>
            <person name="Montmayeur A."/>
            <person name="Murphy C."/>
            <person name="Neiman D."/>
            <person name="Pearson M."/>
            <person name="Priest M."/>
            <person name="Roberts A."/>
            <person name="Saif S."/>
            <person name="Shea T."/>
            <person name="Shenoy N."/>
            <person name="Sisk P."/>
            <person name="Stolte C."/>
            <person name="Sykes S."/>
            <person name="Yandava C."/>
            <person name="Wortman J."/>
            <person name="Nusbaum C."/>
            <person name="Birren B."/>
        </authorList>
    </citation>
    <scope>NUCLEOTIDE SEQUENCE</scope>
    <source>
        <strain evidence="2">ATCC 64411</strain>
    </source>
</reference>
<evidence type="ECO:0000313" key="3">
    <source>
        <dbReference type="EnsemblFungi" id="MAPG_02033T0"/>
    </source>
</evidence>
<dbReference type="EnsemblFungi" id="MAPG_02033T0">
    <property type="protein sequence ID" value="MAPG_02033T0"/>
    <property type="gene ID" value="MAPG_02033"/>
</dbReference>
<keyword evidence="4" id="KW-1185">Reference proteome</keyword>
<sequence length="135" mass="14439">MTKESARRLLKSWSMRRQVCLVSYLAVSQDPLRPNAPMRVSAGGSTPTIRSFRGSKRMPQGFSTGSTCFFVGPCQGVAALGSRQASNFPILIESKHPSIHAQHELSKSTQTTCKSRALSSTAEITALAAGPVSSL</sequence>
<dbReference type="Proteomes" id="UP000011715">
    <property type="component" value="Unassembled WGS sequence"/>
</dbReference>
<evidence type="ECO:0000313" key="4">
    <source>
        <dbReference type="Proteomes" id="UP000011715"/>
    </source>
</evidence>
<organism evidence="3 4">
    <name type="scientific">Magnaporthiopsis poae (strain ATCC 64411 / 73-15)</name>
    <name type="common">Kentucky bluegrass fungus</name>
    <name type="synonym">Magnaporthe poae</name>
    <dbReference type="NCBI Taxonomy" id="644358"/>
    <lineage>
        <taxon>Eukaryota</taxon>
        <taxon>Fungi</taxon>
        <taxon>Dikarya</taxon>
        <taxon>Ascomycota</taxon>
        <taxon>Pezizomycotina</taxon>
        <taxon>Sordariomycetes</taxon>
        <taxon>Sordariomycetidae</taxon>
        <taxon>Magnaporthales</taxon>
        <taxon>Magnaporthaceae</taxon>
        <taxon>Magnaporthiopsis</taxon>
    </lineage>
</organism>
<dbReference type="EMBL" id="GL876967">
    <property type="protein sequence ID" value="KLU82966.1"/>
    <property type="molecule type" value="Genomic_DNA"/>
</dbReference>
<gene>
    <name evidence="2" type="ORF">MAPG_02033</name>
</gene>